<dbReference type="EMBL" id="JAUSUY010000009">
    <property type="protein sequence ID" value="MDT3427047.1"/>
    <property type="molecule type" value="Genomic_DNA"/>
</dbReference>
<feature type="transmembrane region" description="Helical" evidence="1">
    <location>
        <begin position="96"/>
        <end position="117"/>
    </location>
</feature>
<evidence type="ECO:0000313" key="3">
    <source>
        <dbReference type="Proteomes" id="UP001248709"/>
    </source>
</evidence>
<organism evidence="2 3">
    <name type="scientific">Paenibacillus forsythiae</name>
    <dbReference type="NCBI Taxonomy" id="365616"/>
    <lineage>
        <taxon>Bacteria</taxon>
        <taxon>Bacillati</taxon>
        <taxon>Bacillota</taxon>
        <taxon>Bacilli</taxon>
        <taxon>Bacillales</taxon>
        <taxon>Paenibacillaceae</taxon>
        <taxon>Paenibacillus</taxon>
    </lineage>
</organism>
<keyword evidence="1" id="KW-0812">Transmembrane</keyword>
<protein>
    <submittedName>
        <fullName evidence="2">Uncharacterized protein</fullName>
    </submittedName>
</protein>
<proteinExistence type="predicted"/>
<keyword evidence="1" id="KW-1133">Transmembrane helix</keyword>
<comment type="caution">
    <text evidence="2">The sequence shown here is derived from an EMBL/GenBank/DDBJ whole genome shotgun (WGS) entry which is preliminary data.</text>
</comment>
<name>A0ABU3H897_9BACL</name>
<sequence length="234" mass="26421">MQPAIVIVHRLPNWIRMRLSLPIRSEKDFYTMLNEQGGIQSFEYNPVIKSVLISFNHVHIDTEEVLIRSAIAYSQQYDMAPVRLYSDRPAKELPTLSYYSLAAIGLMAVVSTTGILLNTTLREVLKWTMVGTTIGAVMEHAYDEISERGAFDPEVVSVMYLFNSLNKGNLLSAAGITWIATFGRHLIHTSYDGAIIRVKKICDVTSDQCYYDVTVFENTDHKGMKFLKNSCPNS</sequence>
<dbReference type="RefSeq" id="WP_051503561.1">
    <property type="nucleotide sequence ID" value="NZ_JAUSUY010000009.1"/>
</dbReference>
<gene>
    <name evidence="2" type="ORF">J2Z22_002581</name>
</gene>
<evidence type="ECO:0000313" key="2">
    <source>
        <dbReference type="EMBL" id="MDT3427047.1"/>
    </source>
</evidence>
<evidence type="ECO:0000256" key="1">
    <source>
        <dbReference type="SAM" id="Phobius"/>
    </source>
</evidence>
<keyword evidence="1" id="KW-0472">Membrane</keyword>
<dbReference type="Proteomes" id="UP001248709">
    <property type="component" value="Unassembled WGS sequence"/>
</dbReference>
<keyword evidence="3" id="KW-1185">Reference proteome</keyword>
<accession>A0ABU3H897</accession>
<reference evidence="2 3" key="1">
    <citation type="submission" date="2023-07" db="EMBL/GenBank/DDBJ databases">
        <title>Genomic Encyclopedia of Type Strains, Phase IV (KMG-IV): sequencing the most valuable type-strain genomes for metagenomic binning, comparative biology and taxonomic classification.</title>
        <authorList>
            <person name="Goeker M."/>
        </authorList>
    </citation>
    <scope>NUCLEOTIDE SEQUENCE [LARGE SCALE GENOMIC DNA]</scope>
    <source>
        <strain evidence="2 3">T98</strain>
    </source>
</reference>